<feature type="transmembrane region" description="Helical" evidence="1">
    <location>
        <begin position="217"/>
        <end position="239"/>
    </location>
</feature>
<sequence length="520" mass="52135">MAGVIQMTARRSPLPSLLTRLRDRSPGLATGLLGGAVAAGLGLGSLAVLVMVLWISSPYPDSGPGGALHVAAGLWLLAHGAELVRTDTLSGIPAPVGVTPLLLPVLPVWLVHRAARDAMDGEAASGRTAWAGVVTGYLSVGTAAAVYATGGTLRPDWVWTGVCAPLVVMGAAGAGVWTAYGRPRDAVDEALILLPAAVRRLCVGAEARARLDAAARAAGAGVAVLFGGGALLLAVSLVWHGPAARSSFLRLTEGLSGQFAVLLLCAVLMPNAALWAMAYSLGPGFSLGAGHVVGPLSSSPAALLPPFPLLAAVPEAGSGTPLNWAVGAVPVAAGVTVGWFVGRAGGGGGEGDARAWSRGRTAGVALLASAMCAGALAVLAAVAGGPLGVAALASFGPVWWQVGAAALLWGVAVAVPTAVGVRVWRCRGRDERAPRIGKPRAGESGEEPVKGLRWFGRRGKGGEAGAGGVADVDFEGYDFLPAEPEPVPWLADDATREARWAALREASGEASGEADAPPGP</sequence>
<proteinExistence type="predicted"/>
<feature type="transmembrane region" description="Helical" evidence="1">
    <location>
        <begin position="157"/>
        <end position="180"/>
    </location>
</feature>
<dbReference type="EMBL" id="CP114413">
    <property type="protein sequence ID" value="WAZ23616.1"/>
    <property type="molecule type" value="Genomic_DNA"/>
</dbReference>
<keyword evidence="1" id="KW-0472">Membrane</keyword>
<dbReference type="RefSeq" id="WP_269661162.1">
    <property type="nucleotide sequence ID" value="NZ_CP114413.1"/>
</dbReference>
<feature type="transmembrane region" description="Helical" evidence="1">
    <location>
        <begin position="259"/>
        <end position="278"/>
    </location>
</feature>
<keyword evidence="1" id="KW-0812">Transmembrane</keyword>
<organism evidence="2 3">
    <name type="scientific">Streptomyces cinnabarinus</name>
    <dbReference type="NCBI Taxonomy" id="67287"/>
    <lineage>
        <taxon>Bacteria</taxon>
        <taxon>Bacillati</taxon>
        <taxon>Actinomycetota</taxon>
        <taxon>Actinomycetes</taxon>
        <taxon>Kitasatosporales</taxon>
        <taxon>Streptomycetaceae</taxon>
        <taxon>Streptomyces</taxon>
    </lineage>
</organism>
<gene>
    <name evidence="2" type="ORF">STRCI_004968</name>
</gene>
<accession>A0ABY7KL04</accession>
<protein>
    <submittedName>
        <fullName evidence="2">DUF6350 family protein</fullName>
    </submittedName>
</protein>
<reference evidence="2" key="1">
    <citation type="submission" date="2022-12" db="EMBL/GenBank/DDBJ databases">
        <authorList>
            <person name="Ruckert C."/>
            <person name="Busche T."/>
            <person name="Kalinowski J."/>
            <person name="Wittmann C."/>
        </authorList>
    </citation>
    <scope>NUCLEOTIDE SEQUENCE</scope>
    <source>
        <strain evidence="2">DSM 40467</strain>
    </source>
</reference>
<evidence type="ECO:0000313" key="3">
    <source>
        <dbReference type="Proteomes" id="UP001164439"/>
    </source>
</evidence>
<feature type="transmembrane region" description="Helical" evidence="1">
    <location>
        <begin position="130"/>
        <end position="150"/>
    </location>
</feature>
<feature type="transmembrane region" description="Helical" evidence="1">
    <location>
        <begin position="91"/>
        <end position="110"/>
    </location>
</feature>
<keyword evidence="3" id="KW-1185">Reference proteome</keyword>
<dbReference type="Proteomes" id="UP001164439">
    <property type="component" value="Chromosome"/>
</dbReference>
<feature type="transmembrane region" description="Helical" evidence="1">
    <location>
        <begin position="322"/>
        <end position="342"/>
    </location>
</feature>
<dbReference type="InterPro" id="IPR045931">
    <property type="entry name" value="DUF6350"/>
</dbReference>
<keyword evidence="1" id="KW-1133">Transmembrane helix</keyword>
<feature type="transmembrane region" description="Helical" evidence="1">
    <location>
        <begin position="28"/>
        <end position="55"/>
    </location>
</feature>
<evidence type="ECO:0000256" key="1">
    <source>
        <dbReference type="SAM" id="Phobius"/>
    </source>
</evidence>
<feature type="transmembrane region" description="Helical" evidence="1">
    <location>
        <begin position="363"/>
        <end position="392"/>
    </location>
</feature>
<name>A0ABY7KL04_9ACTN</name>
<evidence type="ECO:0000313" key="2">
    <source>
        <dbReference type="EMBL" id="WAZ23616.1"/>
    </source>
</evidence>
<dbReference type="Pfam" id="PF19877">
    <property type="entry name" value="DUF6350"/>
    <property type="match status" value="1"/>
</dbReference>
<feature type="transmembrane region" description="Helical" evidence="1">
    <location>
        <begin position="398"/>
        <end position="424"/>
    </location>
</feature>